<dbReference type="EMBL" id="CAFBML010000040">
    <property type="protein sequence ID" value="CAB4901496.1"/>
    <property type="molecule type" value="Genomic_DNA"/>
</dbReference>
<name>A0A6J7G2L5_9ZZZZ</name>
<sequence>MDEISQYHKNYPAQQAKVMKKLREELDKALGQEHSRLWHGAPVWFVEENPVAGYSVNARGVCLLFWNGKAFKDASLHPVGKFFAAELRYTDVSEIQITKLRGLIRQAKTKVWDSAGHIRKARASSK</sequence>
<evidence type="ECO:0000313" key="1">
    <source>
        <dbReference type="EMBL" id="CAB4901496.1"/>
    </source>
</evidence>
<organism evidence="1">
    <name type="scientific">freshwater metagenome</name>
    <dbReference type="NCBI Taxonomy" id="449393"/>
    <lineage>
        <taxon>unclassified sequences</taxon>
        <taxon>metagenomes</taxon>
        <taxon>ecological metagenomes</taxon>
    </lineage>
</organism>
<protein>
    <submittedName>
        <fullName evidence="1">Unannotated protein</fullName>
    </submittedName>
</protein>
<dbReference type="AlphaFoldDB" id="A0A6J7G2L5"/>
<proteinExistence type="predicted"/>
<gene>
    <name evidence="1" type="ORF">UFOPK3592_00482</name>
</gene>
<accession>A0A6J7G2L5</accession>
<reference evidence="1" key="1">
    <citation type="submission" date="2020-05" db="EMBL/GenBank/DDBJ databases">
        <authorList>
            <person name="Chiriac C."/>
            <person name="Salcher M."/>
            <person name="Ghai R."/>
            <person name="Kavagutti S V."/>
        </authorList>
    </citation>
    <scope>NUCLEOTIDE SEQUENCE</scope>
</reference>
<dbReference type="SUPFAM" id="SSF159888">
    <property type="entry name" value="YdhG-like"/>
    <property type="match status" value="1"/>
</dbReference>